<accession>A0A543BTS2</accession>
<dbReference type="InterPro" id="IPR036291">
    <property type="entry name" value="NAD(P)-bd_dom_sf"/>
</dbReference>
<dbReference type="PANTHER" id="PTHR43078:SF6">
    <property type="entry name" value="UDP-GLUCURONIC ACID DECARBOXYLASE 1"/>
    <property type="match status" value="1"/>
</dbReference>
<gene>
    <name evidence="15" type="ORF">FB559_8846</name>
</gene>
<keyword evidence="11" id="KW-0333">Golgi apparatus</keyword>
<protein>
    <recommendedName>
        <fullName evidence="5">UDP-glucuronate decarboxylase</fullName>
        <ecNumber evidence="5">4.1.1.35</ecNumber>
    </recommendedName>
</protein>
<dbReference type="InterPro" id="IPR044516">
    <property type="entry name" value="UXS-like"/>
</dbReference>
<keyword evidence="7" id="KW-0210">Decarboxylase</keyword>
<comment type="cofactor">
    <cofactor evidence="1">
        <name>NAD(+)</name>
        <dbReference type="ChEBI" id="CHEBI:57540"/>
    </cofactor>
</comment>
<dbReference type="OrthoDB" id="3505012at2"/>
<keyword evidence="6" id="KW-0812">Transmembrane</keyword>
<comment type="caution">
    <text evidence="15">The sequence shown here is derived from an EMBL/GenBank/DDBJ whole genome shotgun (WGS) entry which is preliminary data.</text>
</comment>
<dbReference type="PANTHER" id="PTHR43078">
    <property type="entry name" value="UDP-GLUCURONIC ACID DECARBOXYLASE-RELATED"/>
    <property type="match status" value="1"/>
</dbReference>
<dbReference type="GO" id="GO:0070403">
    <property type="term" value="F:NAD+ binding"/>
    <property type="evidence" value="ECO:0007669"/>
    <property type="project" value="InterPro"/>
</dbReference>
<keyword evidence="9" id="KW-1133">Transmembrane helix</keyword>
<dbReference type="Gene3D" id="3.40.50.720">
    <property type="entry name" value="NAD(P)-binding Rossmann-like Domain"/>
    <property type="match status" value="1"/>
</dbReference>
<evidence type="ECO:0000256" key="12">
    <source>
        <dbReference type="ARBA" id="ARBA00023136"/>
    </source>
</evidence>
<comment type="subcellular location">
    <subcellularLocation>
        <location evidence="2">Golgi apparatus</location>
        <location evidence="2">Golgi stack membrane</location>
        <topology evidence="2">Single-pass type II membrane protein</topology>
    </subcellularLocation>
</comment>
<evidence type="ECO:0000256" key="9">
    <source>
        <dbReference type="ARBA" id="ARBA00022989"/>
    </source>
</evidence>
<keyword evidence="8" id="KW-0735">Signal-anchor</keyword>
<sequence>MGGSTQARYLVTGGAGFIGSYLVNALLDRGDAVVALDNLTTGRLTNLDEAGRSPDFRFVHGSVLDELMVDELVHQCDVVVHMAAAVGVRLVMEQPLKSLTTNIRGSQVVIDAAHRYRRKILMTSTSEIYGKNSLGPLHETADQILGSPTIVRWAYSTAKAVDEILANCFHRERGLPTIVVRLFNTVGARQSPAYGMVIPRLVQQALRDEPLTVFGDGRQSRCFAHVLDVVDALLRLLDEDAAIGQTFNVGSSEETSIRTLAEMVIACTESKSRIQLVPYDEAYGPGFEDMQRRVPETTKLRELTGWAPKYSLADILTDAIAEARLEEKPHPDLVSP</sequence>
<dbReference type="Pfam" id="PF16363">
    <property type="entry name" value="GDP_Man_Dehyd"/>
    <property type="match status" value="1"/>
</dbReference>
<evidence type="ECO:0000313" key="16">
    <source>
        <dbReference type="Proteomes" id="UP000316096"/>
    </source>
</evidence>
<dbReference type="RefSeq" id="WP_141964097.1">
    <property type="nucleotide sequence ID" value="NZ_VFOZ01000003.1"/>
</dbReference>
<organism evidence="15 16">
    <name type="scientific">Actinoallomurus bryophytorum</name>
    <dbReference type="NCBI Taxonomy" id="1490222"/>
    <lineage>
        <taxon>Bacteria</taxon>
        <taxon>Bacillati</taxon>
        <taxon>Actinomycetota</taxon>
        <taxon>Actinomycetes</taxon>
        <taxon>Streptosporangiales</taxon>
        <taxon>Thermomonosporaceae</taxon>
        <taxon>Actinoallomurus</taxon>
    </lineage>
</organism>
<dbReference type="AlphaFoldDB" id="A0A543BTS2"/>
<dbReference type="EC" id="4.1.1.35" evidence="5"/>
<proteinExistence type="inferred from homology"/>
<evidence type="ECO:0000256" key="6">
    <source>
        <dbReference type="ARBA" id="ARBA00022692"/>
    </source>
</evidence>
<keyword evidence="10" id="KW-0520">NAD</keyword>
<feature type="domain" description="NAD(P)-binding" evidence="14">
    <location>
        <begin position="10"/>
        <end position="317"/>
    </location>
</feature>
<evidence type="ECO:0000256" key="11">
    <source>
        <dbReference type="ARBA" id="ARBA00023034"/>
    </source>
</evidence>
<dbReference type="GO" id="GO:0033320">
    <property type="term" value="P:UDP-D-xylose biosynthetic process"/>
    <property type="evidence" value="ECO:0007669"/>
    <property type="project" value="UniProtKB-UniPathway"/>
</dbReference>
<evidence type="ECO:0000256" key="5">
    <source>
        <dbReference type="ARBA" id="ARBA00012290"/>
    </source>
</evidence>
<evidence type="ECO:0000256" key="3">
    <source>
        <dbReference type="ARBA" id="ARBA00005100"/>
    </source>
</evidence>
<keyword evidence="16" id="KW-1185">Reference proteome</keyword>
<reference evidence="15 16" key="1">
    <citation type="submission" date="2019-06" db="EMBL/GenBank/DDBJ databases">
        <title>Sequencing the genomes of 1000 actinobacteria strains.</title>
        <authorList>
            <person name="Klenk H.-P."/>
        </authorList>
    </citation>
    <scope>NUCLEOTIDE SEQUENCE [LARGE SCALE GENOMIC DNA]</scope>
    <source>
        <strain evidence="15 16">DSM 102200</strain>
    </source>
</reference>
<dbReference type="GO" id="GO:0005737">
    <property type="term" value="C:cytoplasm"/>
    <property type="evidence" value="ECO:0007669"/>
    <property type="project" value="TreeGrafter"/>
</dbReference>
<dbReference type="GO" id="GO:0042732">
    <property type="term" value="P:D-xylose metabolic process"/>
    <property type="evidence" value="ECO:0007669"/>
    <property type="project" value="InterPro"/>
</dbReference>
<name>A0A543BTS2_9ACTN</name>
<evidence type="ECO:0000256" key="1">
    <source>
        <dbReference type="ARBA" id="ARBA00001911"/>
    </source>
</evidence>
<evidence type="ECO:0000256" key="8">
    <source>
        <dbReference type="ARBA" id="ARBA00022968"/>
    </source>
</evidence>
<evidence type="ECO:0000313" key="15">
    <source>
        <dbReference type="EMBL" id="TQL88227.1"/>
    </source>
</evidence>
<keyword evidence="12" id="KW-0472">Membrane</keyword>
<comment type="similarity">
    <text evidence="4">Belongs to the NAD(P)-dependent epimerase/dehydratase family. UDP-glucuronic acid decarboxylase subfamily.</text>
</comment>
<dbReference type="SUPFAM" id="SSF51735">
    <property type="entry name" value="NAD(P)-binding Rossmann-fold domains"/>
    <property type="match status" value="1"/>
</dbReference>
<keyword evidence="13" id="KW-0456">Lyase</keyword>
<dbReference type="UniPathway" id="UPA00796">
    <property type="reaction ID" value="UER00771"/>
</dbReference>
<evidence type="ECO:0000256" key="10">
    <source>
        <dbReference type="ARBA" id="ARBA00023027"/>
    </source>
</evidence>
<dbReference type="Proteomes" id="UP000316096">
    <property type="component" value="Unassembled WGS sequence"/>
</dbReference>
<comment type="pathway">
    <text evidence="3">Nucleotide-sugar biosynthesis; UDP-alpha-D-xylose biosynthesis; UDP-alpha-D-xylose from UDP-alpha-D-glucuronate: step 1/1.</text>
</comment>
<evidence type="ECO:0000256" key="4">
    <source>
        <dbReference type="ARBA" id="ARBA00007505"/>
    </source>
</evidence>
<evidence type="ECO:0000259" key="14">
    <source>
        <dbReference type="Pfam" id="PF16363"/>
    </source>
</evidence>
<dbReference type="InterPro" id="IPR016040">
    <property type="entry name" value="NAD(P)-bd_dom"/>
</dbReference>
<dbReference type="GO" id="GO:0048040">
    <property type="term" value="F:UDP-glucuronate decarboxylase activity"/>
    <property type="evidence" value="ECO:0007669"/>
    <property type="project" value="UniProtKB-EC"/>
</dbReference>
<evidence type="ECO:0000256" key="2">
    <source>
        <dbReference type="ARBA" id="ARBA00004447"/>
    </source>
</evidence>
<evidence type="ECO:0000256" key="7">
    <source>
        <dbReference type="ARBA" id="ARBA00022793"/>
    </source>
</evidence>
<evidence type="ECO:0000256" key="13">
    <source>
        <dbReference type="ARBA" id="ARBA00023239"/>
    </source>
</evidence>
<dbReference type="EMBL" id="VFOZ01000003">
    <property type="protein sequence ID" value="TQL88227.1"/>
    <property type="molecule type" value="Genomic_DNA"/>
</dbReference>